<name>E1I9Y2_9CHLR</name>
<dbReference type="InterPro" id="IPR005946">
    <property type="entry name" value="Rib-P_diPkinase"/>
</dbReference>
<dbReference type="STRING" id="765420.OSCT_0133"/>
<dbReference type="EMBL" id="ADVR01000003">
    <property type="protein sequence ID" value="EFO81984.1"/>
    <property type="molecule type" value="Genomic_DNA"/>
</dbReference>
<dbReference type="SMART" id="SM01400">
    <property type="entry name" value="Pribosyltran_N"/>
    <property type="match status" value="1"/>
</dbReference>
<dbReference type="NCBIfam" id="TIGR01251">
    <property type="entry name" value="ribP_PPkin"/>
    <property type="match status" value="1"/>
</dbReference>
<keyword evidence="6" id="KW-0418">Kinase</keyword>
<keyword evidence="3" id="KW-0479">Metal-binding</keyword>
<keyword evidence="5" id="KW-0547">Nucleotide-binding</keyword>
<dbReference type="GO" id="GO:0009156">
    <property type="term" value="P:ribonucleoside monophosphate biosynthetic process"/>
    <property type="evidence" value="ECO:0007669"/>
    <property type="project" value="InterPro"/>
</dbReference>
<reference evidence="11 12" key="1">
    <citation type="journal article" date="2011" name="J. Bacteriol.">
        <title>Draft genome sequence of the anoxygenic filamentous phototrophic bacterium Oscillochloris trichoides subsp. DG-6.</title>
        <authorList>
            <person name="Kuznetsov B.B."/>
            <person name="Ivanovsky R.N."/>
            <person name="Keppen O.I."/>
            <person name="Sukhacheva M.V."/>
            <person name="Bumazhkin B.K."/>
            <person name="Patutina E.O."/>
            <person name="Beletsky A.V."/>
            <person name="Mardanov A.V."/>
            <person name="Baslerov R.V."/>
            <person name="Panteleeva A.N."/>
            <person name="Kolganova T.V."/>
            <person name="Ravin N.V."/>
            <person name="Skryabin K.G."/>
        </authorList>
    </citation>
    <scope>NUCLEOTIDE SEQUENCE [LARGE SCALE GENOMIC DNA]</scope>
    <source>
        <strain evidence="11 12">DG-6</strain>
    </source>
</reference>
<organism evidence="11 12">
    <name type="scientific">Oscillochloris trichoides DG-6</name>
    <dbReference type="NCBI Taxonomy" id="765420"/>
    <lineage>
        <taxon>Bacteria</taxon>
        <taxon>Bacillati</taxon>
        <taxon>Chloroflexota</taxon>
        <taxon>Chloroflexia</taxon>
        <taxon>Chloroflexales</taxon>
        <taxon>Chloroflexineae</taxon>
        <taxon>Oscillochloridaceae</taxon>
        <taxon>Oscillochloris</taxon>
    </lineage>
</organism>
<keyword evidence="8" id="KW-0460">Magnesium</keyword>
<dbReference type="GO" id="GO:0004749">
    <property type="term" value="F:ribose phosphate diphosphokinase activity"/>
    <property type="evidence" value="ECO:0007669"/>
    <property type="project" value="UniProtKB-EC"/>
</dbReference>
<keyword evidence="2" id="KW-0808">Transferase</keyword>
<feature type="domain" description="Ribose-phosphate pyrophosphokinase N-terminal" evidence="10">
    <location>
        <begin position="7"/>
        <end position="122"/>
    </location>
</feature>
<evidence type="ECO:0000313" key="11">
    <source>
        <dbReference type="EMBL" id="EFO81984.1"/>
    </source>
</evidence>
<dbReference type="EC" id="2.7.6.1" evidence="1"/>
<protein>
    <recommendedName>
        <fullName evidence="1">ribose-phosphate diphosphokinase</fullName>
        <ecNumber evidence="1">2.7.6.1</ecNumber>
    </recommendedName>
</protein>
<dbReference type="GO" id="GO:0005737">
    <property type="term" value="C:cytoplasm"/>
    <property type="evidence" value="ECO:0007669"/>
    <property type="project" value="TreeGrafter"/>
</dbReference>
<evidence type="ECO:0000256" key="1">
    <source>
        <dbReference type="ARBA" id="ARBA00013247"/>
    </source>
</evidence>
<dbReference type="PROSITE" id="PS00114">
    <property type="entry name" value="PRPP_SYNTHASE"/>
    <property type="match status" value="1"/>
</dbReference>
<comment type="catalytic activity">
    <reaction evidence="9">
        <text>D-ribose 5-phosphate + ATP = 5-phospho-alpha-D-ribose 1-diphosphate + AMP + H(+)</text>
        <dbReference type="Rhea" id="RHEA:15609"/>
        <dbReference type="ChEBI" id="CHEBI:15378"/>
        <dbReference type="ChEBI" id="CHEBI:30616"/>
        <dbReference type="ChEBI" id="CHEBI:58017"/>
        <dbReference type="ChEBI" id="CHEBI:78346"/>
        <dbReference type="ChEBI" id="CHEBI:456215"/>
        <dbReference type="EC" id="2.7.6.1"/>
    </reaction>
</comment>
<keyword evidence="12" id="KW-1185">Reference proteome</keyword>
<accession>E1I9Y2</accession>
<evidence type="ECO:0000256" key="8">
    <source>
        <dbReference type="ARBA" id="ARBA00022842"/>
    </source>
</evidence>
<proteinExistence type="predicted"/>
<dbReference type="OrthoDB" id="9777067at2"/>
<dbReference type="GO" id="GO:0000287">
    <property type="term" value="F:magnesium ion binding"/>
    <property type="evidence" value="ECO:0007669"/>
    <property type="project" value="InterPro"/>
</dbReference>
<dbReference type="GO" id="GO:0005524">
    <property type="term" value="F:ATP binding"/>
    <property type="evidence" value="ECO:0007669"/>
    <property type="project" value="UniProtKB-KW"/>
</dbReference>
<keyword evidence="4" id="KW-0545">Nucleotide biosynthesis</keyword>
<evidence type="ECO:0000256" key="7">
    <source>
        <dbReference type="ARBA" id="ARBA00022840"/>
    </source>
</evidence>
<dbReference type="Pfam" id="PF14572">
    <property type="entry name" value="Pribosyl_synth"/>
    <property type="match status" value="1"/>
</dbReference>
<dbReference type="PANTHER" id="PTHR10210">
    <property type="entry name" value="RIBOSE-PHOSPHATE DIPHOSPHOKINASE FAMILY MEMBER"/>
    <property type="match status" value="1"/>
</dbReference>
<evidence type="ECO:0000256" key="4">
    <source>
        <dbReference type="ARBA" id="ARBA00022727"/>
    </source>
</evidence>
<dbReference type="Gene3D" id="3.40.50.2020">
    <property type="match status" value="2"/>
</dbReference>
<dbReference type="InterPro" id="IPR000836">
    <property type="entry name" value="PRTase_dom"/>
</dbReference>
<dbReference type="InterPro" id="IPR029057">
    <property type="entry name" value="PRTase-like"/>
</dbReference>
<dbReference type="GO" id="GO:0006015">
    <property type="term" value="P:5-phosphoribose 1-diphosphate biosynthetic process"/>
    <property type="evidence" value="ECO:0007669"/>
    <property type="project" value="TreeGrafter"/>
</dbReference>
<dbReference type="InterPro" id="IPR029099">
    <property type="entry name" value="Pribosyltran_N"/>
</dbReference>
<dbReference type="GO" id="GO:0002189">
    <property type="term" value="C:ribose phosphate diphosphokinase complex"/>
    <property type="evidence" value="ECO:0007669"/>
    <property type="project" value="TreeGrafter"/>
</dbReference>
<dbReference type="GO" id="GO:0006164">
    <property type="term" value="P:purine nucleotide biosynthetic process"/>
    <property type="evidence" value="ECO:0007669"/>
    <property type="project" value="TreeGrafter"/>
</dbReference>
<dbReference type="GO" id="GO:0016301">
    <property type="term" value="F:kinase activity"/>
    <property type="evidence" value="ECO:0007669"/>
    <property type="project" value="UniProtKB-KW"/>
</dbReference>
<dbReference type="HOGENOM" id="CLU_033546_4_0_0"/>
<dbReference type="SUPFAM" id="SSF53271">
    <property type="entry name" value="PRTase-like"/>
    <property type="match status" value="1"/>
</dbReference>
<evidence type="ECO:0000256" key="3">
    <source>
        <dbReference type="ARBA" id="ARBA00022723"/>
    </source>
</evidence>
<evidence type="ECO:0000256" key="6">
    <source>
        <dbReference type="ARBA" id="ARBA00022777"/>
    </source>
</evidence>
<dbReference type="NCBIfam" id="NF002320">
    <property type="entry name" value="PRK01259.1"/>
    <property type="match status" value="1"/>
</dbReference>
<keyword evidence="7" id="KW-0067">ATP-binding</keyword>
<evidence type="ECO:0000259" key="10">
    <source>
        <dbReference type="Pfam" id="PF13793"/>
    </source>
</evidence>
<comment type="caution">
    <text evidence="11">The sequence shown here is derived from an EMBL/GenBank/DDBJ whole genome shotgun (WGS) entry which is preliminary data.</text>
</comment>
<evidence type="ECO:0000256" key="9">
    <source>
        <dbReference type="ARBA" id="ARBA00049535"/>
    </source>
</evidence>
<dbReference type="Proteomes" id="UP000054010">
    <property type="component" value="Unassembled WGS sequence"/>
</dbReference>
<dbReference type="FunFam" id="3.40.50.2020:FF:000007">
    <property type="entry name" value="Ribose-phosphate pyrophosphokinase"/>
    <property type="match status" value="1"/>
</dbReference>
<evidence type="ECO:0000256" key="5">
    <source>
        <dbReference type="ARBA" id="ARBA00022741"/>
    </source>
</evidence>
<dbReference type="PANTHER" id="PTHR10210:SF32">
    <property type="entry name" value="RIBOSE-PHOSPHATE PYROPHOSPHOKINASE 2"/>
    <property type="match status" value="1"/>
</dbReference>
<dbReference type="InterPro" id="IPR000842">
    <property type="entry name" value="PRib_PP_synth_CS"/>
</dbReference>
<dbReference type="Pfam" id="PF13793">
    <property type="entry name" value="Pribosyltran_N"/>
    <property type="match status" value="1"/>
</dbReference>
<dbReference type="CDD" id="cd06223">
    <property type="entry name" value="PRTases_typeI"/>
    <property type="match status" value="1"/>
</dbReference>
<evidence type="ECO:0000313" key="12">
    <source>
        <dbReference type="Proteomes" id="UP000054010"/>
    </source>
</evidence>
<sequence>MGFEDVVIFAGSSSRTLTDRICVHLNTLPGRNETKIFSEGNTFVRVLENVRGREAFIVQSTVFPTNDSFMELLFWIDALKRASAASVTAVIPYFSYAKGDKKDEPRVSIRARVCADCIEAAGADRVVTMDLHAPQIQGFFRIPVDNLYALPVLCDHVRSLNLPNLVVVSPDAGFVKAARRYAAYLGASLAIANKERPDHTENAEVLEIIGEVAGKTALIVDDFTISGGTLAEVARRLVEAGAVEVYAMVTHGVFTPGSVEKIEASPLKKLFFTDSIETHQVKLSPKMEVVSVASLLAEAIRRIYTHESISGMFPV</sequence>
<evidence type="ECO:0000256" key="2">
    <source>
        <dbReference type="ARBA" id="ARBA00022679"/>
    </source>
</evidence>
<dbReference type="eggNOG" id="COG0462">
    <property type="taxonomic scope" value="Bacteria"/>
</dbReference>
<gene>
    <name evidence="11" type="ORF">OSCT_0133</name>
</gene>
<dbReference type="AlphaFoldDB" id="E1I9Y2"/>